<name>U7V6S7_9MICC</name>
<evidence type="ECO:0000313" key="3">
    <source>
        <dbReference type="Proteomes" id="UP000017174"/>
    </source>
</evidence>
<reference evidence="2 3" key="1">
    <citation type="submission" date="2013-08" db="EMBL/GenBank/DDBJ databases">
        <authorList>
            <person name="Weinstock G."/>
            <person name="Sodergren E."/>
            <person name="Wylie T."/>
            <person name="Fulton L."/>
            <person name="Fulton R."/>
            <person name="Fronick C."/>
            <person name="O'Laughlin M."/>
            <person name="Godfrey J."/>
            <person name="Miner T."/>
            <person name="Herter B."/>
            <person name="Appelbaum E."/>
            <person name="Cordes M."/>
            <person name="Lek S."/>
            <person name="Wollam A."/>
            <person name="Pepin K.H."/>
            <person name="Palsikar V.B."/>
            <person name="Mitreva M."/>
            <person name="Wilson R.K."/>
        </authorList>
    </citation>
    <scope>NUCLEOTIDE SEQUENCE [LARGE SCALE GENOMIC DNA]</scope>
    <source>
        <strain evidence="2 3">F0184</strain>
    </source>
</reference>
<sequence length="122" mass="13579">MAAITYMAAESDINATEAERRGLLSKRVAAEYKPEAPESHPADSADARIAGYDIKSYSPERAVVDAVFLWKSDGQNHIAKFSVPMVWEDGDWRVDAVESEIHLETVEHMPSQVFKAQDNEGK</sequence>
<organism evidence="2 3">
    <name type="scientific">Rothia aeria F0184</name>
    <dbReference type="NCBI Taxonomy" id="888019"/>
    <lineage>
        <taxon>Bacteria</taxon>
        <taxon>Bacillati</taxon>
        <taxon>Actinomycetota</taxon>
        <taxon>Actinomycetes</taxon>
        <taxon>Micrococcales</taxon>
        <taxon>Micrococcaceae</taxon>
        <taxon>Rothia</taxon>
    </lineage>
</organism>
<dbReference type="AlphaFoldDB" id="U7V6S7"/>
<evidence type="ECO:0000259" key="1">
    <source>
        <dbReference type="Pfam" id="PF26526"/>
    </source>
</evidence>
<accession>U7V6S7</accession>
<evidence type="ECO:0000313" key="2">
    <source>
        <dbReference type="EMBL" id="ERT67245.1"/>
    </source>
</evidence>
<gene>
    <name evidence="2" type="ORF">HMPREF0742_00439</name>
</gene>
<dbReference type="PATRIC" id="fig|888019.4.peg.377"/>
<dbReference type="Proteomes" id="UP000017174">
    <property type="component" value="Unassembled WGS sequence"/>
</dbReference>
<protein>
    <recommendedName>
        <fullName evidence="1">DUF8175 domain-containing protein</fullName>
    </recommendedName>
</protein>
<proteinExistence type="predicted"/>
<comment type="caution">
    <text evidence="2">The sequence shown here is derived from an EMBL/GenBank/DDBJ whole genome shotgun (WGS) entry which is preliminary data.</text>
</comment>
<feature type="domain" description="DUF8175" evidence="1">
    <location>
        <begin position="17"/>
        <end position="101"/>
    </location>
</feature>
<dbReference type="Pfam" id="PF26526">
    <property type="entry name" value="DUF8175"/>
    <property type="match status" value="1"/>
</dbReference>
<dbReference type="InterPro" id="IPR058488">
    <property type="entry name" value="DUF8175"/>
</dbReference>
<dbReference type="EMBL" id="AXZG01000013">
    <property type="protein sequence ID" value="ERT67245.1"/>
    <property type="molecule type" value="Genomic_DNA"/>
</dbReference>
<dbReference type="HOGENOM" id="CLU_2025013_0_0_11"/>